<evidence type="ECO:0000256" key="2">
    <source>
        <dbReference type="ARBA" id="ARBA00022598"/>
    </source>
</evidence>
<dbReference type="GO" id="GO:0070681">
    <property type="term" value="P:glutaminyl-tRNAGln biosynthesis via transamidation"/>
    <property type="evidence" value="ECO:0007669"/>
    <property type="project" value="UniProtKB-UniRule"/>
</dbReference>
<evidence type="ECO:0000256" key="4">
    <source>
        <dbReference type="ARBA" id="ARBA00022840"/>
    </source>
</evidence>
<dbReference type="GO" id="GO:0005524">
    <property type="term" value="F:ATP binding"/>
    <property type="evidence" value="ECO:0007669"/>
    <property type="project" value="UniProtKB-KW"/>
</dbReference>
<dbReference type="InterPro" id="IPR000120">
    <property type="entry name" value="Amidase"/>
</dbReference>
<dbReference type="EMBL" id="CAJVQA010011941">
    <property type="protein sequence ID" value="CAG8712293.1"/>
    <property type="molecule type" value="Genomic_DNA"/>
</dbReference>
<dbReference type="InterPro" id="IPR036928">
    <property type="entry name" value="AS_sf"/>
</dbReference>
<feature type="active site" description="Charge relay system" evidence="7">
    <location>
        <position position="189"/>
    </location>
</feature>
<dbReference type="InterPro" id="IPR020556">
    <property type="entry name" value="Amidase_CS"/>
</dbReference>
<feature type="active site" description="Acyl-ester intermediate" evidence="7">
    <location>
        <position position="213"/>
    </location>
</feature>
<feature type="domain" description="Amidase" evidence="8">
    <location>
        <begin position="54"/>
        <end position="567"/>
    </location>
</feature>
<keyword evidence="2 7" id="KW-0436">Ligase</keyword>
<keyword evidence="3 7" id="KW-0547">Nucleotide-binding</keyword>
<evidence type="ECO:0000256" key="3">
    <source>
        <dbReference type="ARBA" id="ARBA00022741"/>
    </source>
</evidence>
<comment type="catalytic activity">
    <reaction evidence="6 7">
        <text>L-glutamyl-tRNA(Gln) + L-glutamine + ATP + H2O = L-glutaminyl-tRNA(Gln) + L-glutamate + ADP + phosphate + H(+)</text>
        <dbReference type="Rhea" id="RHEA:17521"/>
        <dbReference type="Rhea" id="RHEA-COMP:9681"/>
        <dbReference type="Rhea" id="RHEA-COMP:9684"/>
        <dbReference type="ChEBI" id="CHEBI:15377"/>
        <dbReference type="ChEBI" id="CHEBI:15378"/>
        <dbReference type="ChEBI" id="CHEBI:29985"/>
        <dbReference type="ChEBI" id="CHEBI:30616"/>
        <dbReference type="ChEBI" id="CHEBI:43474"/>
        <dbReference type="ChEBI" id="CHEBI:58359"/>
        <dbReference type="ChEBI" id="CHEBI:78520"/>
        <dbReference type="ChEBI" id="CHEBI:78521"/>
        <dbReference type="ChEBI" id="CHEBI:456216"/>
        <dbReference type="EC" id="6.3.5.7"/>
    </reaction>
</comment>
<gene>
    <name evidence="9" type="ORF">CPELLU_LOCUS12394</name>
</gene>
<dbReference type="GO" id="GO:0032543">
    <property type="term" value="P:mitochondrial translation"/>
    <property type="evidence" value="ECO:0007669"/>
    <property type="project" value="UniProtKB-UniRule"/>
</dbReference>
<name>A0A9N9HYM8_9GLOM</name>
<comment type="caution">
    <text evidence="9">The sequence shown here is derived from an EMBL/GenBank/DDBJ whole genome shotgun (WGS) entry which is preliminary data.</text>
</comment>
<evidence type="ECO:0000256" key="1">
    <source>
        <dbReference type="ARBA" id="ARBA00008069"/>
    </source>
</evidence>
<keyword evidence="4 7" id="KW-0067">ATP-binding</keyword>
<evidence type="ECO:0000256" key="6">
    <source>
        <dbReference type="ARBA" id="ARBA00047407"/>
    </source>
</evidence>
<evidence type="ECO:0000259" key="8">
    <source>
        <dbReference type="Pfam" id="PF01425"/>
    </source>
</evidence>
<comment type="subcellular location">
    <subcellularLocation>
        <location evidence="7">Mitochondrion</location>
    </subcellularLocation>
</comment>
<keyword evidence="7" id="KW-0496">Mitochondrion</keyword>
<keyword evidence="5 7" id="KW-0648">Protein biosynthesis</keyword>
<dbReference type="SUPFAM" id="SSF75304">
    <property type="entry name" value="Amidase signature (AS) enzymes"/>
    <property type="match status" value="1"/>
</dbReference>
<evidence type="ECO:0000313" key="10">
    <source>
        <dbReference type="Proteomes" id="UP000789759"/>
    </source>
</evidence>
<comment type="similarity">
    <text evidence="1 7">Belongs to the amidase family. GatA subfamily.</text>
</comment>
<dbReference type="HAMAP" id="MF_00120">
    <property type="entry name" value="GatA"/>
    <property type="match status" value="1"/>
</dbReference>
<dbReference type="GO" id="GO:0030956">
    <property type="term" value="C:glutamyl-tRNA(Gln) amidotransferase complex"/>
    <property type="evidence" value="ECO:0007669"/>
    <property type="project" value="UniProtKB-UniRule"/>
</dbReference>
<protein>
    <recommendedName>
        <fullName evidence="7">Glutamyl-tRNA(Gln) amidotransferase subunit A, mitochondrial</fullName>
        <shortName evidence="7">Glu-AdT subunit A</shortName>
        <ecNumber evidence="7">6.3.5.7</ecNumber>
    </recommendedName>
</protein>
<keyword evidence="10" id="KW-1185">Reference proteome</keyword>
<dbReference type="InterPro" id="IPR023631">
    <property type="entry name" value="Amidase_dom"/>
</dbReference>
<reference evidence="9" key="1">
    <citation type="submission" date="2021-06" db="EMBL/GenBank/DDBJ databases">
        <authorList>
            <person name="Kallberg Y."/>
            <person name="Tangrot J."/>
            <person name="Rosling A."/>
        </authorList>
    </citation>
    <scope>NUCLEOTIDE SEQUENCE</scope>
    <source>
        <strain evidence="9">FL966</strain>
    </source>
</reference>
<dbReference type="PANTHER" id="PTHR11895">
    <property type="entry name" value="TRANSAMIDASE"/>
    <property type="match status" value="1"/>
</dbReference>
<dbReference type="Pfam" id="PF01425">
    <property type="entry name" value="Amidase"/>
    <property type="match status" value="1"/>
</dbReference>
<organism evidence="9 10">
    <name type="scientific">Cetraspora pellucida</name>
    <dbReference type="NCBI Taxonomy" id="1433469"/>
    <lineage>
        <taxon>Eukaryota</taxon>
        <taxon>Fungi</taxon>
        <taxon>Fungi incertae sedis</taxon>
        <taxon>Mucoromycota</taxon>
        <taxon>Glomeromycotina</taxon>
        <taxon>Glomeromycetes</taxon>
        <taxon>Diversisporales</taxon>
        <taxon>Gigasporaceae</taxon>
        <taxon>Cetraspora</taxon>
    </lineage>
</organism>
<dbReference type="PANTHER" id="PTHR11895:SF7">
    <property type="entry name" value="GLUTAMYL-TRNA(GLN) AMIDOTRANSFERASE SUBUNIT A, MITOCHONDRIAL"/>
    <property type="match status" value="1"/>
</dbReference>
<dbReference type="AlphaFoldDB" id="A0A9N9HYM8"/>
<comment type="subunit">
    <text evidence="7">Subunit of the heterotrimeric GatCAB amidotransferase (AdT) complex, composed of A, B and C subunits.</text>
</comment>
<dbReference type="GO" id="GO:0050567">
    <property type="term" value="F:glutaminyl-tRNA synthase (glutamine-hydrolyzing) activity"/>
    <property type="evidence" value="ECO:0007669"/>
    <property type="project" value="UniProtKB-UniRule"/>
</dbReference>
<dbReference type="NCBIfam" id="TIGR00132">
    <property type="entry name" value="gatA"/>
    <property type="match status" value="1"/>
</dbReference>
<feature type="active site" description="Charge relay system" evidence="7">
    <location>
        <position position="109"/>
    </location>
</feature>
<dbReference type="InterPro" id="IPR004412">
    <property type="entry name" value="GatA"/>
</dbReference>
<dbReference type="GO" id="GO:0005739">
    <property type="term" value="C:mitochondrion"/>
    <property type="evidence" value="ECO:0007669"/>
    <property type="project" value="UniProtKB-SubCell"/>
</dbReference>
<dbReference type="Proteomes" id="UP000789759">
    <property type="component" value="Unassembled WGS sequence"/>
</dbReference>
<comment type="function">
    <text evidence="7">Allows the formation of correctly charged Gln-tRNA(Gln) through the transamidation of misacylated Glu-tRNA(Gln) in the mitochondria. The reaction takes place in the presence of glutamine and ATP through an activated gamma-phospho-Glu-tRNA(Gln).</text>
</comment>
<evidence type="ECO:0000256" key="5">
    <source>
        <dbReference type="ARBA" id="ARBA00022917"/>
    </source>
</evidence>
<dbReference type="EC" id="6.3.5.7" evidence="7"/>
<evidence type="ECO:0000256" key="7">
    <source>
        <dbReference type="HAMAP-Rule" id="MF_03150"/>
    </source>
</evidence>
<sequence>MNCLQRIISLSNFSNKKFISLNTLITNQRCKLSFLSVTKAQNLLQQKKVTSTALVKDCFSQIVKHNAHLNAFIKVQNENVALEKAKEADDRFIRGIIKGPLDGIPITYKDNFCTKELPTTCGSKMLKNFISPFNATVVDLLQDAGAIMVGKTNMDEFGMGAFGPVYNPHVITSDKKGSIDQERRVAGGSSGGSAAAVASGMCFASLGSDTGGSIRLPASYCGVIGFKPSYGQCSRWGLVAYASSLDTVGIITRNVLDAQLMYDIISKYDEKDPSSLPPKLRSINTSLASFDKTNSTNLSELRVGIPQEYFVSELSDPIKNLWQQGISLLRSHGATIVSVSCPSTKYALPAYYILAPAEASSNLARYDGVRYGHRSDMDSTQEDELLYAHTRSEGFGEEVKRRILLGTYTLTAGSYNNYFLCAQKIRKMVQSDFDSVFRRPNPLHLIKNGSSLYNRNNDEIIEISDHLREKHNGVDVIMTPVAISTSPKAKNSLSSTLSNSSSCANTNNTRSLDGDNSFVNAYVNDVFTIPANLAGIPAMSVPFGISPIDGYPIGLQLMTQYGDEYTLFNISKILENNRQNFL</sequence>
<dbReference type="Gene3D" id="3.90.1300.10">
    <property type="entry name" value="Amidase signature (AS) domain"/>
    <property type="match status" value="1"/>
</dbReference>
<dbReference type="OrthoDB" id="421993at2759"/>
<dbReference type="PROSITE" id="PS00571">
    <property type="entry name" value="AMIDASES"/>
    <property type="match status" value="1"/>
</dbReference>
<accession>A0A9N9HYM8</accession>
<proteinExistence type="inferred from homology"/>
<evidence type="ECO:0000313" key="9">
    <source>
        <dbReference type="EMBL" id="CAG8712293.1"/>
    </source>
</evidence>